<dbReference type="Pfam" id="PF03417">
    <property type="entry name" value="AAT"/>
    <property type="match status" value="1"/>
</dbReference>
<sequence>MFAPEPARPVLLLGDARARGLAQAAAPGTDAEAVRAAVRLRLDLAAALLDRVDVRAFLAAQEDMLDAVDPEGADEMDGIAEGFAIDRQTLLAYLHLGVLGDFTDGCSAFAHSGGGVAPLLVKNRDYRGEHAALQRVFLHRDPARPGADMLLVGSLGSPGAFSSGMNARGLALVDTHVGSSDHGLGLLRYFLMTRLLRRCADVGEALDEIAALPQAGGGTMVLCDRAGRHAAVELGHRATGVEADARPWRARTNHFLLDPTRASFRAHRSDPMATSTTGRLARIEAALAGFDRPPVPADAARLMAGHADGGEALCRHGQDGDSLTISTSVFAPAEAKLYFSPQRPCAGRWLAYDFD</sequence>
<dbReference type="NCBIfam" id="NF040521">
    <property type="entry name" value="C45_proenzyme"/>
    <property type="match status" value="1"/>
</dbReference>
<dbReference type="InterPro" id="IPR047801">
    <property type="entry name" value="Peptidase_C45"/>
</dbReference>
<dbReference type="Proteomes" id="UP001205890">
    <property type="component" value="Unassembled WGS sequence"/>
</dbReference>
<dbReference type="InterPro" id="IPR005079">
    <property type="entry name" value="Peptidase_C45_hydrolase"/>
</dbReference>
<dbReference type="Gene3D" id="3.60.60.10">
    <property type="entry name" value="Penicillin V Acylase, Chain A"/>
    <property type="match status" value="1"/>
</dbReference>
<accession>A0ABT1L981</accession>
<feature type="domain" description="Peptidase C45 hydrolase" evidence="1">
    <location>
        <begin position="119"/>
        <end position="340"/>
    </location>
</feature>
<comment type="caution">
    <text evidence="2">The sequence shown here is derived from an EMBL/GenBank/DDBJ whole genome shotgun (WGS) entry which is preliminary data.</text>
</comment>
<dbReference type="PANTHER" id="PTHR34180:SF1">
    <property type="entry name" value="BETA-ALANYL-DOPAMINE_CARCININE HYDROLASE"/>
    <property type="match status" value="1"/>
</dbReference>
<dbReference type="RefSeq" id="WP_254738561.1">
    <property type="nucleotide sequence ID" value="NZ_JANCLU010000002.1"/>
</dbReference>
<name>A0ABT1L981_9HYPH</name>
<gene>
    <name evidence="2" type="ORF">NK718_03185</name>
</gene>
<organism evidence="2 3">
    <name type="scientific">Alsobacter ponti</name>
    <dbReference type="NCBI Taxonomy" id="2962936"/>
    <lineage>
        <taxon>Bacteria</taxon>
        <taxon>Pseudomonadati</taxon>
        <taxon>Pseudomonadota</taxon>
        <taxon>Alphaproteobacteria</taxon>
        <taxon>Hyphomicrobiales</taxon>
        <taxon>Alsobacteraceae</taxon>
        <taxon>Alsobacter</taxon>
    </lineage>
</organism>
<protein>
    <submittedName>
        <fullName evidence="2">C45 family autoproteolytic acyltransferase/hydrolase</fullName>
    </submittedName>
</protein>
<dbReference type="InterPro" id="IPR047794">
    <property type="entry name" value="C45_proenzyme-like"/>
</dbReference>
<keyword evidence="2" id="KW-0012">Acyltransferase</keyword>
<dbReference type="PANTHER" id="PTHR34180">
    <property type="entry name" value="PEPTIDASE C45"/>
    <property type="match status" value="1"/>
</dbReference>
<dbReference type="GO" id="GO:0016746">
    <property type="term" value="F:acyltransferase activity"/>
    <property type="evidence" value="ECO:0007669"/>
    <property type="project" value="UniProtKB-KW"/>
</dbReference>
<keyword evidence="3" id="KW-1185">Reference proteome</keyword>
<evidence type="ECO:0000313" key="2">
    <source>
        <dbReference type="EMBL" id="MCP8937508.1"/>
    </source>
</evidence>
<evidence type="ECO:0000313" key="3">
    <source>
        <dbReference type="Proteomes" id="UP001205890"/>
    </source>
</evidence>
<dbReference type="EMBL" id="JANCLU010000002">
    <property type="protein sequence ID" value="MCP8937508.1"/>
    <property type="molecule type" value="Genomic_DNA"/>
</dbReference>
<reference evidence="2 3" key="1">
    <citation type="submission" date="2022-07" db="EMBL/GenBank/DDBJ databases">
        <authorList>
            <person name="Li W.-J."/>
            <person name="Deng Q.-Q."/>
        </authorList>
    </citation>
    <scope>NUCLEOTIDE SEQUENCE [LARGE SCALE GENOMIC DNA]</scope>
    <source>
        <strain evidence="2 3">SYSU M60028</strain>
    </source>
</reference>
<keyword evidence="2" id="KW-0808">Transferase</keyword>
<proteinExistence type="predicted"/>
<evidence type="ECO:0000259" key="1">
    <source>
        <dbReference type="Pfam" id="PF03417"/>
    </source>
</evidence>